<dbReference type="Gene3D" id="3.40.50.1110">
    <property type="entry name" value="SGNH hydrolase"/>
    <property type="match status" value="1"/>
</dbReference>
<dbReference type="HOGENOM" id="CLU_037723_0_0_10"/>
<dbReference type="InterPro" id="IPR036514">
    <property type="entry name" value="SGNH_hydro_sf"/>
</dbReference>
<comment type="caution">
    <text evidence="5">The sequence shown here is derived from an EMBL/GenBank/DDBJ whole genome shotgun (WGS) entry which is preliminary data.</text>
</comment>
<protein>
    <recommendedName>
        <fullName evidence="4">SGNH hydrolase-type esterase domain-containing protein</fullName>
    </recommendedName>
</protein>
<dbReference type="Gene3D" id="2.60.120.430">
    <property type="entry name" value="Galactose-binding lectin"/>
    <property type="match status" value="1"/>
</dbReference>
<dbReference type="SUPFAM" id="SSF52266">
    <property type="entry name" value="SGNH hydrolase"/>
    <property type="match status" value="1"/>
</dbReference>
<dbReference type="InterPro" id="IPR037459">
    <property type="entry name" value="RhgT-like"/>
</dbReference>
<dbReference type="InterPro" id="IPR013830">
    <property type="entry name" value="SGNH_hydro"/>
</dbReference>
<proteinExistence type="inferred from homology"/>
<keyword evidence="3" id="KW-0732">Signal</keyword>
<dbReference type="GO" id="GO:0016788">
    <property type="term" value="F:hydrolase activity, acting on ester bonds"/>
    <property type="evidence" value="ECO:0007669"/>
    <property type="project" value="UniProtKB-ARBA"/>
</dbReference>
<name>K5D9A6_9BACE</name>
<dbReference type="InterPro" id="IPR008979">
    <property type="entry name" value="Galactose-bd-like_sf"/>
</dbReference>
<gene>
    <name evidence="5" type="ORF">HMPREF1057_03079</name>
</gene>
<dbReference type="OrthoDB" id="9807041at2"/>
<evidence type="ECO:0000256" key="1">
    <source>
        <dbReference type="ARBA" id="ARBA00008668"/>
    </source>
</evidence>
<evidence type="ECO:0000256" key="2">
    <source>
        <dbReference type="ARBA" id="ARBA00022801"/>
    </source>
</evidence>
<feature type="domain" description="SGNH hydrolase-type esterase" evidence="4">
    <location>
        <begin position="182"/>
        <end position="337"/>
    </location>
</feature>
<dbReference type="Proteomes" id="UP000007995">
    <property type="component" value="Unassembled WGS sequence"/>
</dbReference>
<comment type="similarity">
    <text evidence="1">Belongs to the 'GDSL' lipolytic enzyme family.</text>
</comment>
<dbReference type="PANTHER" id="PTHR43695">
    <property type="entry name" value="PUTATIVE (AFU_ORTHOLOGUE AFUA_2G17250)-RELATED"/>
    <property type="match status" value="1"/>
</dbReference>
<dbReference type="SUPFAM" id="SSF49785">
    <property type="entry name" value="Galactose-binding domain-like"/>
    <property type="match status" value="1"/>
</dbReference>
<dbReference type="CDD" id="cd01821">
    <property type="entry name" value="Rhamnogalacturan_acetylesterase_like"/>
    <property type="match status" value="1"/>
</dbReference>
<sequence>MKRIFVSTFLLVVSLVLTKAQTFKFDFSSNKETPEGFIKITPESLFNNALGYGYDFQQPAWDGKSNKPFFFSVNVPDGNYKVTVAIGSKNSAGSTTVRGESRRLFIENLDTRKGELRTETFTINKRNTVIKGNKKVKIKAREKGKPNWDDKLTFEFNGDAPRISSLVIEKVDDVPTVFLCGNSTVVDNDREPWASWGQMITRFFDEKVCIANHAESGLSANSFIYGFRLEKVLSQMKKGDYLLVEFGHNDQKQKGPGKGAYYSFAYYIKQFIDETRMRGGYPVLVTPTRRRQYDKDGKIKDTHEDYPAAIREIAAREGIPVIDLQDMTKVLCEAMGQEESKHLYVHYPARTYPGQNRELKDNTHFNPFGAYEVAKCVIEGMKKAELPIIKNLRADYKGFDPAKPDKYEDFKWNLSPFSEVVKPDGN</sequence>
<dbReference type="PANTHER" id="PTHR43695:SF1">
    <property type="entry name" value="RHAMNOGALACTURONAN ACETYLESTERASE"/>
    <property type="match status" value="1"/>
</dbReference>
<dbReference type="RefSeq" id="WP_007764965.1">
    <property type="nucleotide sequence ID" value="NZ_AKBZ01000002.1"/>
</dbReference>
<dbReference type="EMBL" id="AGXW01000012">
    <property type="protein sequence ID" value="EKJ89538.1"/>
    <property type="molecule type" value="Genomic_DNA"/>
</dbReference>
<feature type="signal peptide" evidence="3">
    <location>
        <begin position="1"/>
        <end position="19"/>
    </location>
</feature>
<organism evidence="5 6">
    <name type="scientific">Bacteroides finegoldii CL09T03C10</name>
    <dbReference type="NCBI Taxonomy" id="997888"/>
    <lineage>
        <taxon>Bacteria</taxon>
        <taxon>Pseudomonadati</taxon>
        <taxon>Bacteroidota</taxon>
        <taxon>Bacteroidia</taxon>
        <taxon>Bacteroidales</taxon>
        <taxon>Bacteroidaceae</taxon>
        <taxon>Bacteroides</taxon>
    </lineage>
</organism>
<evidence type="ECO:0000256" key="3">
    <source>
        <dbReference type="SAM" id="SignalP"/>
    </source>
</evidence>
<dbReference type="AlphaFoldDB" id="K5D9A6"/>
<reference evidence="5 6" key="1">
    <citation type="submission" date="2012-02" db="EMBL/GenBank/DDBJ databases">
        <title>The Genome Sequence of Bacteroides finegoldii CL09T03C10.</title>
        <authorList>
            <consortium name="The Broad Institute Genome Sequencing Platform"/>
            <person name="Earl A."/>
            <person name="Ward D."/>
            <person name="Feldgarden M."/>
            <person name="Gevers D."/>
            <person name="Zitomersky N.L."/>
            <person name="Coyne M.J."/>
            <person name="Comstock L.E."/>
            <person name="Young S.K."/>
            <person name="Zeng Q."/>
            <person name="Gargeya S."/>
            <person name="Fitzgerald M."/>
            <person name="Haas B."/>
            <person name="Abouelleil A."/>
            <person name="Alvarado L."/>
            <person name="Arachchi H.M."/>
            <person name="Berlin A."/>
            <person name="Chapman S.B."/>
            <person name="Gearin G."/>
            <person name="Goldberg J."/>
            <person name="Griggs A."/>
            <person name="Gujja S."/>
            <person name="Hansen M."/>
            <person name="Heiman D."/>
            <person name="Howarth C."/>
            <person name="Larimer J."/>
            <person name="Lui A."/>
            <person name="MacDonald P.J.P."/>
            <person name="McCowen C."/>
            <person name="Montmayeur A."/>
            <person name="Murphy C."/>
            <person name="Neiman D."/>
            <person name="Pearson M."/>
            <person name="Priest M."/>
            <person name="Roberts A."/>
            <person name="Saif S."/>
            <person name="Shea T."/>
            <person name="Sisk P."/>
            <person name="Stolte C."/>
            <person name="Sykes S."/>
            <person name="Wortman J."/>
            <person name="Nusbaum C."/>
            <person name="Birren B."/>
        </authorList>
    </citation>
    <scope>NUCLEOTIDE SEQUENCE [LARGE SCALE GENOMIC DNA]</scope>
    <source>
        <strain evidence="5 6">CL09T03C10</strain>
    </source>
</reference>
<dbReference type="Pfam" id="PF13472">
    <property type="entry name" value="Lipase_GDSL_2"/>
    <property type="match status" value="1"/>
</dbReference>
<evidence type="ECO:0000313" key="6">
    <source>
        <dbReference type="Proteomes" id="UP000007995"/>
    </source>
</evidence>
<accession>K5D9A6</accession>
<keyword evidence="2" id="KW-0378">Hydrolase</keyword>
<evidence type="ECO:0000313" key="5">
    <source>
        <dbReference type="EMBL" id="EKJ89538.1"/>
    </source>
</evidence>
<feature type="chain" id="PRO_5003885920" description="SGNH hydrolase-type esterase domain-containing protein" evidence="3">
    <location>
        <begin position="20"/>
        <end position="426"/>
    </location>
</feature>
<evidence type="ECO:0000259" key="4">
    <source>
        <dbReference type="Pfam" id="PF13472"/>
    </source>
</evidence>